<dbReference type="Proteomes" id="UP001196413">
    <property type="component" value="Unassembled WGS sequence"/>
</dbReference>
<proteinExistence type="predicted"/>
<name>A0AAD5R7P9_PARTN</name>
<reference evidence="1" key="1">
    <citation type="submission" date="2021-06" db="EMBL/GenBank/DDBJ databases">
        <title>Parelaphostrongylus tenuis whole genome reference sequence.</title>
        <authorList>
            <person name="Garwood T.J."/>
            <person name="Larsen P.A."/>
            <person name="Fountain-Jones N.M."/>
            <person name="Garbe J.R."/>
            <person name="Macchietto M.G."/>
            <person name="Kania S.A."/>
            <person name="Gerhold R.W."/>
            <person name="Richards J.E."/>
            <person name="Wolf T.M."/>
        </authorList>
    </citation>
    <scope>NUCLEOTIDE SEQUENCE</scope>
    <source>
        <strain evidence="1">MNPRO001-30</strain>
        <tissue evidence="1">Meninges</tissue>
    </source>
</reference>
<gene>
    <name evidence="1" type="ORF">KIN20_032911</name>
</gene>
<evidence type="ECO:0000313" key="1">
    <source>
        <dbReference type="EMBL" id="KAJ1371042.1"/>
    </source>
</evidence>
<dbReference type="EMBL" id="JAHQIW010006895">
    <property type="protein sequence ID" value="KAJ1371042.1"/>
    <property type="molecule type" value="Genomic_DNA"/>
</dbReference>
<protein>
    <submittedName>
        <fullName evidence="1">Uncharacterized protein</fullName>
    </submittedName>
</protein>
<accession>A0AAD5R7P9</accession>
<evidence type="ECO:0000313" key="2">
    <source>
        <dbReference type="Proteomes" id="UP001196413"/>
    </source>
</evidence>
<organism evidence="1 2">
    <name type="scientific">Parelaphostrongylus tenuis</name>
    <name type="common">Meningeal worm</name>
    <dbReference type="NCBI Taxonomy" id="148309"/>
    <lineage>
        <taxon>Eukaryota</taxon>
        <taxon>Metazoa</taxon>
        <taxon>Ecdysozoa</taxon>
        <taxon>Nematoda</taxon>
        <taxon>Chromadorea</taxon>
        <taxon>Rhabditida</taxon>
        <taxon>Rhabditina</taxon>
        <taxon>Rhabditomorpha</taxon>
        <taxon>Strongyloidea</taxon>
        <taxon>Metastrongylidae</taxon>
        <taxon>Parelaphostrongylus</taxon>
    </lineage>
</organism>
<comment type="caution">
    <text evidence="1">The sequence shown here is derived from an EMBL/GenBank/DDBJ whole genome shotgun (WGS) entry which is preliminary data.</text>
</comment>
<sequence>MWRSIGSPRMNSATEFEERMFLSKQMKIPYTFCLDHLSLRNVYTASSIMASPEMADITKTKQIAAGVLGWKNPVSMNTTEIKI</sequence>
<dbReference type="AlphaFoldDB" id="A0AAD5R7P9"/>
<keyword evidence="2" id="KW-1185">Reference proteome</keyword>